<sequence length="544" mass="62248">MTLNKKSPFSAQNLLLLIPVLIIFGCASIQRPMGGPRDKTPPKVLKSTPVNPTRNFVAKTIQIDFDEYFKLNNVYQEITVSPDMVKAPEYNIKQKSLVIKLKDTLSKNTTYVINFGKAIVDVTEGNILKNFTYVFSTGQHIDSLNVSGMVSNNQQGKEKDVTVMLIPLKQDSIYFGKKKPAIYTTTDTAGNFKLSNLHDGDYKIYALKETGPNKIYDNEEELIGFTKNIIHLKKDTANIQLVLFKQIPAKLRPLDRKIDQDGKLLFTFNKGIDNPGVKILTPALDAEKIVEFSKKADTATIYLKTLTFDSVKVSFLSGDKPLDTITLRRGQRETYKRKVTLDYNLSSEKLRPGTELLIKASYPIENIDPTRITLTEDSVEVNDFNFQRDVNDAKKFTVKYKWRPGKQYNLAFNEGTFTTIYGDKNTRLVKHFELEKPESFGMFTLRMTVPDTGQYVVQLLNSNDIELRSDIITKNTSLVYKNFYTGKYHLKVIYDANHNGKWDTGSIKKLTQPENIWIYKKDITLRPNWEDTIDIEIPKEIRHP</sequence>
<evidence type="ECO:0000259" key="2">
    <source>
        <dbReference type="Pfam" id="PF13205"/>
    </source>
</evidence>
<organism evidence="3 4">
    <name type="scientific">Mucilaginibacter paludis DSM 18603</name>
    <dbReference type="NCBI Taxonomy" id="714943"/>
    <lineage>
        <taxon>Bacteria</taxon>
        <taxon>Pseudomonadati</taxon>
        <taxon>Bacteroidota</taxon>
        <taxon>Sphingobacteriia</taxon>
        <taxon>Sphingobacteriales</taxon>
        <taxon>Sphingobacteriaceae</taxon>
        <taxon>Mucilaginibacter</taxon>
    </lineage>
</organism>
<accession>H1YG65</accession>
<dbReference type="RefSeq" id="WP_008507735.1">
    <property type="nucleotide sequence ID" value="NZ_CM001403.1"/>
</dbReference>
<keyword evidence="4" id="KW-1185">Reference proteome</keyword>
<dbReference type="EMBL" id="CM001403">
    <property type="protein sequence ID" value="EHQ27329.1"/>
    <property type="molecule type" value="Genomic_DNA"/>
</dbReference>
<dbReference type="PROSITE" id="PS51257">
    <property type="entry name" value="PROKAR_LIPOPROTEIN"/>
    <property type="match status" value="1"/>
</dbReference>
<evidence type="ECO:0000256" key="1">
    <source>
        <dbReference type="ARBA" id="ARBA00022729"/>
    </source>
</evidence>
<evidence type="ECO:0000313" key="3">
    <source>
        <dbReference type="EMBL" id="EHQ27329.1"/>
    </source>
</evidence>
<dbReference type="AlphaFoldDB" id="H1YG65"/>
<name>H1YG65_9SPHI</name>
<feature type="domain" description="SbsA Ig-like" evidence="2">
    <location>
        <begin position="38"/>
        <end position="137"/>
    </location>
</feature>
<dbReference type="Proteomes" id="UP000002774">
    <property type="component" value="Chromosome"/>
</dbReference>
<dbReference type="Pfam" id="PF13205">
    <property type="entry name" value="Big_5"/>
    <property type="match status" value="1"/>
</dbReference>
<reference evidence="3" key="1">
    <citation type="submission" date="2011-09" db="EMBL/GenBank/DDBJ databases">
        <title>The permanent draft genome of Mucilaginibacter paludis DSM 18603.</title>
        <authorList>
            <consortium name="US DOE Joint Genome Institute (JGI-PGF)"/>
            <person name="Lucas S."/>
            <person name="Han J."/>
            <person name="Lapidus A."/>
            <person name="Bruce D."/>
            <person name="Goodwin L."/>
            <person name="Pitluck S."/>
            <person name="Peters L."/>
            <person name="Kyrpides N."/>
            <person name="Mavromatis K."/>
            <person name="Ivanova N."/>
            <person name="Mikhailova N."/>
            <person name="Held B."/>
            <person name="Detter J.C."/>
            <person name="Tapia R."/>
            <person name="Han C."/>
            <person name="Land M."/>
            <person name="Hauser L."/>
            <person name="Markowitz V."/>
            <person name="Cheng J.-F."/>
            <person name="Hugenholtz P."/>
            <person name="Woyke T."/>
            <person name="Wu D."/>
            <person name="Tindall B."/>
            <person name="Brambilla E."/>
            <person name="Klenk H.-P."/>
            <person name="Eisen J.A."/>
        </authorList>
    </citation>
    <scope>NUCLEOTIDE SEQUENCE [LARGE SCALE GENOMIC DNA]</scope>
    <source>
        <strain evidence="3">DSM 18603</strain>
    </source>
</reference>
<dbReference type="STRING" id="714943.Mucpa_3225"/>
<proteinExistence type="predicted"/>
<protein>
    <recommendedName>
        <fullName evidence="2">SbsA Ig-like domain-containing protein</fullName>
    </recommendedName>
</protein>
<keyword evidence="1" id="KW-0732">Signal</keyword>
<dbReference type="InterPro" id="IPR032812">
    <property type="entry name" value="SbsA_Ig"/>
</dbReference>
<gene>
    <name evidence="3" type="ORF">Mucpa_3225</name>
</gene>
<dbReference type="HOGENOM" id="CLU_014237_0_0_10"/>
<dbReference type="eggNOG" id="COG4704">
    <property type="taxonomic scope" value="Bacteria"/>
</dbReference>
<dbReference type="OrthoDB" id="9809989at2"/>
<evidence type="ECO:0000313" key="4">
    <source>
        <dbReference type="Proteomes" id="UP000002774"/>
    </source>
</evidence>